<comment type="caution">
    <text evidence="9">The sequence shown here is derived from an EMBL/GenBank/DDBJ whole genome shotgun (WGS) entry which is preliminary data.</text>
</comment>
<dbReference type="InterPro" id="IPR009056">
    <property type="entry name" value="Cyt_c-like_dom"/>
</dbReference>
<dbReference type="RefSeq" id="WP_245499810.1">
    <property type="nucleotide sequence ID" value="NZ_SMAK01000014.1"/>
</dbReference>
<organism evidence="9 10">
    <name type="scientific">Tepidamorphus gemmatus</name>
    <dbReference type="NCBI Taxonomy" id="747076"/>
    <lineage>
        <taxon>Bacteria</taxon>
        <taxon>Pseudomonadati</taxon>
        <taxon>Pseudomonadota</taxon>
        <taxon>Alphaproteobacteria</taxon>
        <taxon>Hyphomicrobiales</taxon>
        <taxon>Tepidamorphaceae</taxon>
        <taxon>Tepidamorphus</taxon>
    </lineage>
</organism>
<evidence type="ECO:0000256" key="6">
    <source>
        <dbReference type="PROSITE-ProRule" id="PRU00433"/>
    </source>
</evidence>
<evidence type="ECO:0000313" key="9">
    <source>
        <dbReference type="EMBL" id="TCT04948.1"/>
    </source>
</evidence>
<dbReference type="GO" id="GO:0046872">
    <property type="term" value="F:metal ion binding"/>
    <property type="evidence" value="ECO:0007669"/>
    <property type="project" value="UniProtKB-KW"/>
</dbReference>
<keyword evidence="4" id="KW-0249">Electron transport</keyword>
<keyword evidence="5 6" id="KW-0408">Iron</keyword>
<keyword evidence="3 6" id="KW-0479">Metal-binding</keyword>
<dbReference type="AlphaFoldDB" id="A0A4V2UXV0"/>
<dbReference type="GO" id="GO:0020037">
    <property type="term" value="F:heme binding"/>
    <property type="evidence" value="ECO:0007669"/>
    <property type="project" value="InterPro"/>
</dbReference>
<protein>
    <submittedName>
        <fullName evidence="9">Cytochrome c</fullName>
    </submittedName>
</protein>
<dbReference type="PRINTS" id="PR00604">
    <property type="entry name" value="CYTCHRMECIAB"/>
</dbReference>
<dbReference type="Proteomes" id="UP000295678">
    <property type="component" value="Unassembled WGS sequence"/>
</dbReference>
<feature type="chain" id="PRO_5020850239" evidence="7">
    <location>
        <begin position="22"/>
        <end position="135"/>
    </location>
</feature>
<evidence type="ECO:0000256" key="2">
    <source>
        <dbReference type="ARBA" id="ARBA00022617"/>
    </source>
</evidence>
<gene>
    <name evidence="9" type="ORF">EDC22_11442</name>
</gene>
<name>A0A4V2UXV0_9HYPH</name>
<sequence>MRELLYIALTAYVATTIGANAFDPGDADQGEKNFRQCQACHMVGPQAKNRTGPILNGIVGRPVASEPGFNYGKGIKTFAEGGKVWDEDMIFEYLKDPSAFIGGPSKMAMKFPDETFRRDVVTYLAQIGADGQRTQ</sequence>
<accession>A0A4V2UXV0</accession>
<keyword evidence="1" id="KW-0813">Transport</keyword>
<dbReference type="PANTHER" id="PTHR11961">
    <property type="entry name" value="CYTOCHROME C"/>
    <property type="match status" value="1"/>
</dbReference>
<dbReference type="SUPFAM" id="SSF46626">
    <property type="entry name" value="Cytochrome c"/>
    <property type="match status" value="1"/>
</dbReference>
<evidence type="ECO:0000259" key="8">
    <source>
        <dbReference type="PROSITE" id="PS51007"/>
    </source>
</evidence>
<feature type="signal peptide" evidence="7">
    <location>
        <begin position="1"/>
        <end position="21"/>
    </location>
</feature>
<keyword evidence="7" id="KW-0732">Signal</keyword>
<reference evidence="9 10" key="1">
    <citation type="submission" date="2019-03" db="EMBL/GenBank/DDBJ databases">
        <title>Genomic Encyclopedia of Type Strains, Phase IV (KMG-IV): sequencing the most valuable type-strain genomes for metagenomic binning, comparative biology and taxonomic classification.</title>
        <authorList>
            <person name="Goeker M."/>
        </authorList>
    </citation>
    <scope>NUCLEOTIDE SEQUENCE [LARGE SCALE GENOMIC DNA]</scope>
    <source>
        <strain evidence="9 10">DSM 19345</strain>
    </source>
</reference>
<proteinExistence type="predicted"/>
<evidence type="ECO:0000256" key="3">
    <source>
        <dbReference type="ARBA" id="ARBA00022723"/>
    </source>
</evidence>
<feature type="domain" description="Cytochrome c" evidence="8">
    <location>
        <begin position="25"/>
        <end position="128"/>
    </location>
</feature>
<dbReference type="EMBL" id="SMAK01000014">
    <property type="protein sequence ID" value="TCT04948.1"/>
    <property type="molecule type" value="Genomic_DNA"/>
</dbReference>
<dbReference type="GO" id="GO:0009055">
    <property type="term" value="F:electron transfer activity"/>
    <property type="evidence" value="ECO:0007669"/>
    <property type="project" value="InterPro"/>
</dbReference>
<evidence type="ECO:0000256" key="7">
    <source>
        <dbReference type="SAM" id="SignalP"/>
    </source>
</evidence>
<keyword evidence="10" id="KW-1185">Reference proteome</keyword>
<keyword evidence="2 6" id="KW-0349">Heme</keyword>
<dbReference type="InterPro" id="IPR036909">
    <property type="entry name" value="Cyt_c-like_dom_sf"/>
</dbReference>
<evidence type="ECO:0000313" key="10">
    <source>
        <dbReference type="Proteomes" id="UP000295678"/>
    </source>
</evidence>
<dbReference type="Gene3D" id="1.10.760.10">
    <property type="entry name" value="Cytochrome c-like domain"/>
    <property type="match status" value="1"/>
</dbReference>
<evidence type="ECO:0000256" key="4">
    <source>
        <dbReference type="ARBA" id="ARBA00022982"/>
    </source>
</evidence>
<dbReference type="InterPro" id="IPR002327">
    <property type="entry name" value="Cyt_c_1A/1B"/>
</dbReference>
<evidence type="ECO:0000256" key="5">
    <source>
        <dbReference type="ARBA" id="ARBA00023004"/>
    </source>
</evidence>
<dbReference type="PROSITE" id="PS51007">
    <property type="entry name" value="CYTC"/>
    <property type="match status" value="1"/>
</dbReference>
<evidence type="ECO:0000256" key="1">
    <source>
        <dbReference type="ARBA" id="ARBA00022448"/>
    </source>
</evidence>